<feature type="transmembrane region" description="Helical" evidence="2">
    <location>
        <begin position="77"/>
        <end position="97"/>
    </location>
</feature>
<dbReference type="Proteomes" id="UP000323075">
    <property type="component" value="Unassembled WGS sequence"/>
</dbReference>
<dbReference type="Proteomes" id="UP000296216">
    <property type="component" value="Chromosome"/>
</dbReference>
<organism evidence="3 5">
    <name type="scientific">Halobacterium salinarum (strain ATCC 33171 / DSM 3754 / JCM 8978 / NBRC 102687 / NCIMB 764 / 91-R6)</name>
    <dbReference type="NCBI Taxonomy" id="2597657"/>
    <lineage>
        <taxon>Archaea</taxon>
        <taxon>Methanobacteriati</taxon>
        <taxon>Methanobacteriota</taxon>
        <taxon>Stenosarchaea group</taxon>
        <taxon>Halobacteria</taxon>
        <taxon>Halobacteriales</taxon>
        <taxon>Halobacteriaceae</taxon>
        <taxon>Halobacterium</taxon>
    </lineage>
</organism>
<evidence type="ECO:0000313" key="4">
    <source>
        <dbReference type="EMBL" id="TYO81984.1"/>
    </source>
</evidence>
<dbReference type="EMBL" id="VRYN01000001">
    <property type="protein sequence ID" value="TYO81984.1"/>
    <property type="molecule type" value="Genomic_DNA"/>
</dbReference>
<feature type="transmembrane region" description="Helical" evidence="2">
    <location>
        <begin position="103"/>
        <end position="132"/>
    </location>
</feature>
<evidence type="ECO:0000313" key="6">
    <source>
        <dbReference type="Proteomes" id="UP000323075"/>
    </source>
</evidence>
<sequence length="146" mass="15508">MTVGAVLNAVPSGRTDNESDEETRAPPSEAPDVAALGAEVEALREDLDAKTVSRADLEAELKQYVRARQRRGKARGWGPYLVLLYGTVMTLGAFVSLSGGWAILAMIVVWLSTLGLYALMVVVGVGASALGAPGRLVDRVRSWRGP</sequence>
<dbReference type="EMBL" id="CP038631">
    <property type="protein sequence ID" value="QCC45725.1"/>
    <property type="molecule type" value="Genomic_DNA"/>
</dbReference>
<dbReference type="AlphaFoldDB" id="A0A4D6GVG2"/>
<reference evidence="4 6" key="2">
    <citation type="submission" date="2019-07" db="EMBL/GenBank/DDBJ databases">
        <title>Genomic Encyclopedia of Archaeal and Bacterial Type Strains, Phase II (KMG-II): from individual species to whole genera.</title>
        <authorList>
            <person name="Goeker M."/>
        </authorList>
    </citation>
    <scope>NUCLEOTIDE SEQUENCE [LARGE SCALE GENOMIC DNA]</scope>
    <source>
        <strain evidence="4 6">DSM 3754</strain>
    </source>
</reference>
<gene>
    <name evidence="4" type="ORF">APQ99_00499</name>
    <name evidence="3" type="ORF">HBSAL_10410</name>
</gene>
<keyword evidence="2" id="KW-1133">Transmembrane helix</keyword>
<dbReference type="RefSeq" id="WP_010903538.1">
    <property type="nucleotide sequence ID" value="NZ_VRYN01000001.1"/>
</dbReference>
<proteinExistence type="predicted"/>
<evidence type="ECO:0000313" key="5">
    <source>
        <dbReference type="Proteomes" id="UP000296216"/>
    </source>
</evidence>
<name>A0A4D6GVG2_HALS9</name>
<evidence type="ECO:0000313" key="3">
    <source>
        <dbReference type="EMBL" id="QCC45725.1"/>
    </source>
</evidence>
<evidence type="ECO:0000256" key="2">
    <source>
        <dbReference type="SAM" id="Phobius"/>
    </source>
</evidence>
<keyword evidence="2" id="KW-0472">Membrane</keyword>
<reference evidence="3 5" key="1">
    <citation type="journal article" date="2019" name="Microbiol. Resour. Announc.">
        <title>The Genome Sequence of the Halobacterium salinarum Type Strain Is Closely Related to That of Laboratory Strains NRC-1 and R1.</title>
        <authorList>
            <person name="Pfeiffer F."/>
            <person name="Marchfelder A."/>
            <person name="Habermann B."/>
            <person name="Dyall-Smith M.L."/>
        </authorList>
    </citation>
    <scope>NUCLEOTIDE SEQUENCE [LARGE SCALE GENOMIC DNA]</scope>
    <source>
        <strain evidence="3">91-R6</strain>
        <strain evidence="5">ATCC 33171 / DSM 3754 / JCM 8978 / NBRC 102687 / NCIMB 764 / 91-R6</strain>
    </source>
</reference>
<accession>A0A4D6GVG2</accession>
<protein>
    <submittedName>
        <fullName evidence="3">Uncharacterized protein</fullName>
    </submittedName>
</protein>
<reference evidence="3" key="3">
    <citation type="journal article" name="MicrobiologyOpen">
        <title>Whole-genome comparison between the type strain of Halobacterium salinarum (DSM 3754(T)) and the laboratory strains R1 and NRC-1.</title>
        <authorList>
            <person name="Pfeiffer F."/>
            <person name="Losensky G."/>
            <person name="Marchfelder A."/>
            <person name="Habermann B."/>
            <person name="Dyall-Smith M."/>
        </authorList>
    </citation>
    <scope>NUCLEOTIDE SEQUENCE</scope>
    <source>
        <strain evidence="3">91-R6</strain>
    </source>
</reference>
<keyword evidence="2" id="KW-0812">Transmembrane</keyword>
<evidence type="ECO:0000256" key="1">
    <source>
        <dbReference type="SAM" id="MobiDB-lite"/>
    </source>
</evidence>
<feature type="region of interest" description="Disordered" evidence="1">
    <location>
        <begin position="1"/>
        <end position="31"/>
    </location>
</feature>
<dbReference type="GeneID" id="68694665"/>